<dbReference type="EMBL" id="BMVP01000010">
    <property type="protein sequence ID" value="GHB71192.1"/>
    <property type="molecule type" value="Genomic_DNA"/>
</dbReference>
<sequence>MDAFTAGLLQRIRATQSDLSKARETGDDYLADVEQAELEDLQRLAAEHGVPVTAA</sequence>
<keyword evidence="2" id="KW-1185">Reference proteome</keyword>
<name>A0ABQ3F254_9ACTN</name>
<dbReference type="Proteomes" id="UP000642673">
    <property type="component" value="Unassembled WGS sequence"/>
</dbReference>
<protein>
    <submittedName>
        <fullName evidence="1">Uncharacterized protein</fullName>
    </submittedName>
</protein>
<reference evidence="2" key="1">
    <citation type="journal article" date="2019" name="Int. J. Syst. Evol. Microbiol.">
        <title>The Global Catalogue of Microorganisms (GCM) 10K type strain sequencing project: providing services to taxonomists for standard genome sequencing and annotation.</title>
        <authorList>
            <consortium name="The Broad Institute Genomics Platform"/>
            <consortium name="The Broad Institute Genome Sequencing Center for Infectious Disease"/>
            <person name="Wu L."/>
            <person name="Ma J."/>
        </authorList>
    </citation>
    <scope>NUCLEOTIDE SEQUENCE [LARGE SCALE GENOMIC DNA]</scope>
    <source>
        <strain evidence="2">JCM 4738</strain>
    </source>
</reference>
<evidence type="ECO:0000313" key="2">
    <source>
        <dbReference type="Proteomes" id="UP000642673"/>
    </source>
</evidence>
<evidence type="ECO:0000313" key="1">
    <source>
        <dbReference type="EMBL" id="GHB71192.1"/>
    </source>
</evidence>
<proteinExistence type="predicted"/>
<comment type="caution">
    <text evidence="1">The sequence shown here is derived from an EMBL/GenBank/DDBJ whole genome shotgun (WGS) entry which is preliminary data.</text>
</comment>
<gene>
    <name evidence="1" type="ORF">GCM10010347_46780</name>
</gene>
<accession>A0ABQ3F254</accession>
<dbReference type="RefSeq" id="WP_190186174.1">
    <property type="nucleotide sequence ID" value="NZ_BMVP01000010.1"/>
</dbReference>
<organism evidence="1 2">
    <name type="scientific">Streptomyces cirratus</name>
    <dbReference type="NCBI Taxonomy" id="68187"/>
    <lineage>
        <taxon>Bacteria</taxon>
        <taxon>Bacillati</taxon>
        <taxon>Actinomycetota</taxon>
        <taxon>Actinomycetes</taxon>
        <taxon>Kitasatosporales</taxon>
        <taxon>Streptomycetaceae</taxon>
        <taxon>Streptomyces</taxon>
    </lineage>
</organism>